<keyword evidence="3" id="KW-1185">Reference proteome</keyword>
<evidence type="ECO:0000313" key="2">
    <source>
        <dbReference type="EMBL" id="MBM6996287.1"/>
    </source>
</evidence>
<reference evidence="2 3" key="1">
    <citation type="submission" date="2021-01" db="EMBL/GenBank/DDBJ databases">
        <title>Paenibacillus sp.nov. isolated from the rhizosphere soil of tomato plant.</title>
        <authorList>
            <person name="Thin K.K."/>
            <person name="Zhang X."/>
            <person name="He S."/>
        </authorList>
    </citation>
    <scope>NUCLEOTIDE SEQUENCE [LARGE SCALE GENOMIC DNA]</scope>
    <source>
        <strain evidence="2 3">DXFW5</strain>
    </source>
</reference>
<dbReference type="Gene3D" id="3.40.710.10">
    <property type="entry name" value="DD-peptidase/beta-lactamase superfamily"/>
    <property type="match status" value="1"/>
</dbReference>
<dbReference type="RefSeq" id="WP_193416265.1">
    <property type="nucleotide sequence ID" value="NZ_JADCNN020000009.1"/>
</dbReference>
<dbReference type="Proteomes" id="UP001516620">
    <property type="component" value="Unassembled WGS sequence"/>
</dbReference>
<dbReference type="EMBL" id="JADCNN020000009">
    <property type="protein sequence ID" value="MBM6996287.1"/>
    <property type="molecule type" value="Genomic_DNA"/>
</dbReference>
<feature type="domain" description="Beta-lactamase-related" evidence="1">
    <location>
        <begin position="11"/>
        <end position="373"/>
    </location>
</feature>
<evidence type="ECO:0000259" key="1">
    <source>
        <dbReference type="Pfam" id="PF00144"/>
    </source>
</evidence>
<dbReference type="PANTHER" id="PTHR43283:SF3">
    <property type="entry name" value="BETA-LACTAMASE FAMILY PROTEIN (AFU_ORTHOLOGUE AFUA_5G07500)"/>
    <property type="match status" value="1"/>
</dbReference>
<evidence type="ECO:0000313" key="3">
    <source>
        <dbReference type="Proteomes" id="UP001516620"/>
    </source>
</evidence>
<dbReference type="PANTHER" id="PTHR43283">
    <property type="entry name" value="BETA-LACTAMASE-RELATED"/>
    <property type="match status" value="1"/>
</dbReference>
<protein>
    <submittedName>
        <fullName evidence="2">Beta-lactamase family protein</fullName>
    </submittedName>
</protein>
<dbReference type="Pfam" id="PF00144">
    <property type="entry name" value="Beta-lactamase"/>
    <property type="match status" value="1"/>
</dbReference>
<accession>A0ABS2H477</accession>
<organism evidence="2 3">
    <name type="scientific">Paenibacillus rhizolycopersici</name>
    <dbReference type="NCBI Taxonomy" id="2780073"/>
    <lineage>
        <taxon>Bacteria</taxon>
        <taxon>Bacillati</taxon>
        <taxon>Bacillota</taxon>
        <taxon>Bacilli</taxon>
        <taxon>Bacillales</taxon>
        <taxon>Paenibacillaceae</taxon>
        <taxon>Paenibacillus</taxon>
    </lineage>
</organism>
<gene>
    <name evidence="2" type="ORF">IM700_011575</name>
</gene>
<comment type="caution">
    <text evidence="2">The sequence shown here is derived from an EMBL/GenBank/DDBJ whole genome shotgun (WGS) entry which is preliminary data.</text>
</comment>
<dbReference type="InterPro" id="IPR001466">
    <property type="entry name" value="Beta-lactam-related"/>
</dbReference>
<dbReference type="InterPro" id="IPR012338">
    <property type="entry name" value="Beta-lactam/transpept-like"/>
</dbReference>
<proteinExistence type="predicted"/>
<sequence>MLDSNTISQLKATLKASLDHHEIAGANFMIIKDGKEVLYHEDGYADLEAKRPISRDSIFRLYSMTKPITATAIMILLEGGKIDLFDPVSAYLPGFKNQRVEKNDELIPATREVNLHDLLNMTSGLIYDGPNQTGQHTQALFQELEIRLFGQDPMSTTEFANRLGQGPLAFEPGSSWAYGTSADVLGAIVEAVSGMRYGDFLKKEIFEPLEMNDTGFWLPEESRNRLVHTYQDNGEGGLKLYKDNHLGIIHEMDRKPAFESGGAGLASTIEDAAKFTTMLLNEGSLYGIQLLRPRTVQYLTLASLSDAQQKSFDSWHTLCGHSYGKQMRILTDAGQAGVIGSQGEYGWDGWLGAYFCNSPQDRLTFLFMVQKKDAGTLPITRKLRNMVFSSL</sequence>
<dbReference type="SUPFAM" id="SSF56601">
    <property type="entry name" value="beta-lactamase/transpeptidase-like"/>
    <property type="match status" value="1"/>
</dbReference>
<name>A0ABS2H477_9BACL</name>
<dbReference type="InterPro" id="IPR050789">
    <property type="entry name" value="Diverse_Enzym_Activities"/>
</dbReference>